<keyword evidence="2" id="KW-1003">Cell membrane</keyword>
<evidence type="ECO:0000256" key="4">
    <source>
        <dbReference type="ARBA" id="ARBA00022692"/>
    </source>
</evidence>
<dbReference type="KEGG" id="uam:UABAM_00882"/>
<evidence type="ECO:0000256" key="8">
    <source>
        <dbReference type="PROSITE-ProRule" id="PRU00339"/>
    </source>
</evidence>
<feature type="transmembrane region" description="Helical" evidence="9">
    <location>
        <begin position="43"/>
        <end position="59"/>
    </location>
</feature>
<dbReference type="SMART" id="SM00028">
    <property type="entry name" value="TPR"/>
    <property type="match status" value="8"/>
</dbReference>
<feature type="transmembrane region" description="Helical" evidence="9">
    <location>
        <begin position="472"/>
        <end position="494"/>
    </location>
</feature>
<evidence type="ECO:0000256" key="7">
    <source>
        <dbReference type="ARBA" id="ARBA00023136"/>
    </source>
</evidence>
<dbReference type="InterPro" id="IPR011990">
    <property type="entry name" value="TPR-like_helical_dom_sf"/>
</dbReference>
<dbReference type="SUPFAM" id="SSF48452">
    <property type="entry name" value="TPR-like"/>
    <property type="match status" value="3"/>
</dbReference>
<feature type="transmembrane region" description="Helical" evidence="9">
    <location>
        <begin position="260"/>
        <end position="277"/>
    </location>
</feature>
<feature type="repeat" description="TPR" evidence="8">
    <location>
        <begin position="861"/>
        <end position="894"/>
    </location>
</feature>
<evidence type="ECO:0000256" key="2">
    <source>
        <dbReference type="ARBA" id="ARBA00022475"/>
    </source>
</evidence>
<dbReference type="AlphaFoldDB" id="A0A5S9F2J8"/>
<dbReference type="InterPro" id="IPR019127">
    <property type="entry name" value="Exosortase"/>
</dbReference>
<keyword evidence="5" id="KW-0378">Hydrolase</keyword>
<feature type="transmembrane region" description="Helical" evidence="9">
    <location>
        <begin position="284"/>
        <end position="313"/>
    </location>
</feature>
<sequence>MQTSVEKKVNLFIFLCLALYLELHILPEILISLHPIKPIVRDGFIIVIFSVILFVFVFFDHENIEVREKKHTTHVALHLLFFLVFIAFVMYLKTVDFRQPWSKDHILIQIASYFRKNIIYLTAIYRIEILFVSMLCHITLINIFFKIRYIYLWYLLSFPIAIAANEVYTIVLCPFLLYSFWKSPHLHVRRFSALFFGLVLSTLFNKQLWTLLSYNVAKMNAVWLQFFFDDVVTRFEGHNPIIGTSEFFVYIADKCSGMEGLTTFFVAFIAIFFPIFRQMYKTRALVFCMFGLIIMYFINVVRIFVLISLGHFFDSETIVDAWHSYGSMVLYTVTIYTLFATLYPWCKLPEKEIERLQNNANNMRQKSFFERLEYYTPILIRFPLDIMLLLVHSLWINITKLRLFAFIFKRNCQYFGVRPDEYGEDVVVYYCRATKLYGSPQMVNYVCPLVNLRDNTKGYYACNAQSTKPKMYLWRTLATLGTYILVVGSVLFTAHMYREYKQSVVITNIKEARHFDLIFEAENLIKKQKFIEAEKKLLRALSLKLRSYKALYLLGTVYESLEKYAIRKIDTKQIIQQYMMATQVDHHRIEAQLRICHLGWHYLSVDQIHEIIKRLRDLGTNNQECDAILAAAFVKSGNKNEAAKIIAKLQDSDIPLVHYLQALFFMDNREFPQAKQKFKMAQKSSDLYVHATLRLVEINLRLQNYETAERDLENLVENRYSIDAELTLIKYYFVRGKRREAILLHYDVKKKISDNLNAVEILADLLMTYRSYDQAAEIAVEYLDKFPQSITLHLVAAKVYFERGLFAEMIVHCEYVLQSKASNSQLAFAASLLGDMYKLKGQNRRAFRSYEQLTKLFPDTSYAYYILGEMLRKSGKYRQALVEYEKAQKKDADSAFPYLGKAQVFIALKKWRKAVANLKLALRNNGNPVVVANIRGKMYEKMQNWEKAEQLYRKTIEKFPQKSATTAHQLASMKLERNKDLGEAVSFAFFAIRTANLPEYHFTLAKIYYAMKRWKECGVITQRLTKEYEQNGEYWRLHGLVFYELGINFQALQCLRKARLLISDKSTKREIQKLIDNIESK</sequence>
<dbReference type="Pfam" id="PF13432">
    <property type="entry name" value="TPR_16"/>
    <property type="match status" value="1"/>
</dbReference>
<evidence type="ECO:0008006" key="12">
    <source>
        <dbReference type="Google" id="ProtNLM"/>
    </source>
</evidence>
<evidence type="ECO:0000313" key="11">
    <source>
        <dbReference type="Proteomes" id="UP000326354"/>
    </source>
</evidence>
<keyword evidence="3" id="KW-0645">Protease</keyword>
<feature type="transmembrane region" description="Helical" evidence="9">
    <location>
        <begin position="123"/>
        <end position="145"/>
    </location>
</feature>
<keyword evidence="8" id="KW-0802">TPR repeat</keyword>
<keyword evidence="4 9" id="KW-0812">Transmembrane</keyword>
<feature type="transmembrane region" description="Helical" evidence="9">
    <location>
        <begin position="193"/>
        <end position="212"/>
    </location>
</feature>
<evidence type="ECO:0000313" key="10">
    <source>
        <dbReference type="EMBL" id="BBM82539.1"/>
    </source>
</evidence>
<dbReference type="GO" id="GO:0005886">
    <property type="term" value="C:plasma membrane"/>
    <property type="evidence" value="ECO:0007669"/>
    <property type="project" value="UniProtKB-SubCell"/>
</dbReference>
<dbReference type="PROSITE" id="PS50005">
    <property type="entry name" value="TPR"/>
    <property type="match status" value="3"/>
</dbReference>
<feature type="transmembrane region" description="Helical" evidence="9">
    <location>
        <begin position="12"/>
        <end position="31"/>
    </location>
</feature>
<comment type="subcellular location">
    <subcellularLocation>
        <location evidence="1">Cell membrane</location>
        <topology evidence="1">Multi-pass membrane protein</topology>
    </subcellularLocation>
</comment>
<dbReference type="Gene3D" id="1.25.40.10">
    <property type="entry name" value="Tetratricopeptide repeat domain"/>
    <property type="match status" value="4"/>
</dbReference>
<keyword evidence="7 9" id="KW-0472">Membrane</keyword>
<dbReference type="RefSeq" id="WP_151966779.1">
    <property type="nucleotide sequence ID" value="NZ_AP019860.1"/>
</dbReference>
<feature type="transmembrane region" description="Helical" evidence="9">
    <location>
        <begin position="71"/>
        <end position="92"/>
    </location>
</feature>
<feature type="repeat" description="TPR" evidence="8">
    <location>
        <begin position="827"/>
        <end position="860"/>
    </location>
</feature>
<feature type="transmembrane region" description="Helical" evidence="9">
    <location>
        <begin position="151"/>
        <end position="181"/>
    </location>
</feature>
<dbReference type="EMBL" id="AP019860">
    <property type="protein sequence ID" value="BBM82539.1"/>
    <property type="molecule type" value="Genomic_DNA"/>
</dbReference>
<evidence type="ECO:0000256" key="3">
    <source>
        <dbReference type="ARBA" id="ARBA00022670"/>
    </source>
</evidence>
<dbReference type="Pfam" id="PF09721">
    <property type="entry name" value="Exosortase_EpsH"/>
    <property type="match status" value="1"/>
</dbReference>
<dbReference type="NCBIfam" id="TIGR04178">
    <property type="entry name" value="exo_archaeo"/>
    <property type="match status" value="1"/>
</dbReference>
<evidence type="ECO:0000256" key="9">
    <source>
        <dbReference type="SAM" id="Phobius"/>
    </source>
</evidence>
<keyword evidence="6 9" id="KW-1133">Transmembrane helix</keyword>
<evidence type="ECO:0000256" key="5">
    <source>
        <dbReference type="ARBA" id="ARBA00022801"/>
    </source>
</evidence>
<reference evidence="10 11" key="1">
    <citation type="submission" date="2019-08" db="EMBL/GenBank/DDBJ databases">
        <title>Complete genome sequence of Candidatus Uab amorphum.</title>
        <authorList>
            <person name="Shiratori T."/>
            <person name="Suzuki S."/>
            <person name="Kakizawa Y."/>
            <person name="Ishida K."/>
        </authorList>
    </citation>
    <scope>NUCLEOTIDE SEQUENCE [LARGE SCALE GENOMIC DNA]</scope>
    <source>
        <strain evidence="10 11">SRT547</strain>
    </source>
</reference>
<dbReference type="PANTHER" id="PTHR12558:SF47">
    <property type="entry name" value="LIPOPOLYSACCHARIDE ASSEMBLY PROTEIN B"/>
    <property type="match status" value="1"/>
</dbReference>
<feature type="transmembrane region" description="Helical" evidence="9">
    <location>
        <begin position="325"/>
        <end position="346"/>
    </location>
</feature>
<dbReference type="GO" id="GO:0008233">
    <property type="term" value="F:peptidase activity"/>
    <property type="evidence" value="ECO:0007669"/>
    <property type="project" value="UniProtKB-KW"/>
</dbReference>
<feature type="repeat" description="TPR" evidence="8">
    <location>
        <begin position="929"/>
        <end position="962"/>
    </location>
</feature>
<evidence type="ECO:0000256" key="1">
    <source>
        <dbReference type="ARBA" id="ARBA00004651"/>
    </source>
</evidence>
<gene>
    <name evidence="10" type="ORF">UABAM_00882</name>
</gene>
<accession>A0A5S9F2J8</accession>
<evidence type="ECO:0000256" key="6">
    <source>
        <dbReference type="ARBA" id="ARBA00022989"/>
    </source>
</evidence>
<dbReference type="GO" id="GO:0006508">
    <property type="term" value="P:proteolysis"/>
    <property type="evidence" value="ECO:0007669"/>
    <property type="project" value="UniProtKB-KW"/>
</dbReference>
<name>A0A5S9F2J8_UABAM</name>
<organism evidence="10 11">
    <name type="scientific">Uabimicrobium amorphum</name>
    <dbReference type="NCBI Taxonomy" id="2596890"/>
    <lineage>
        <taxon>Bacteria</taxon>
        <taxon>Pseudomonadati</taxon>
        <taxon>Planctomycetota</taxon>
        <taxon>Candidatus Uabimicrobiia</taxon>
        <taxon>Candidatus Uabimicrobiales</taxon>
        <taxon>Candidatus Uabimicrobiaceae</taxon>
        <taxon>Candidatus Uabimicrobium</taxon>
    </lineage>
</organism>
<dbReference type="PANTHER" id="PTHR12558">
    <property type="entry name" value="CELL DIVISION CYCLE 16,23,27"/>
    <property type="match status" value="1"/>
</dbReference>
<dbReference type="OrthoDB" id="9787923at2"/>
<protein>
    <recommendedName>
        <fullName evidence="12">Tetratricopeptide repeat protein</fullName>
    </recommendedName>
</protein>
<dbReference type="InterPro" id="IPR026392">
    <property type="entry name" value="Exo/Archaeosortase_dom"/>
</dbReference>
<dbReference type="Pfam" id="PF13174">
    <property type="entry name" value="TPR_6"/>
    <property type="match status" value="1"/>
</dbReference>
<proteinExistence type="predicted"/>
<keyword evidence="11" id="KW-1185">Reference proteome</keyword>
<dbReference type="Proteomes" id="UP000326354">
    <property type="component" value="Chromosome"/>
</dbReference>
<dbReference type="InterPro" id="IPR019734">
    <property type="entry name" value="TPR_rpt"/>
</dbReference>